<accession>A0ABS1JFV6</accession>
<dbReference type="GO" id="GO:0005524">
    <property type="term" value="F:ATP binding"/>
    <property type="evidence" value="ECO:0007669"/>
    <property type="project" value="UniProtKB-KW"/>
</dbReference>
<dbReference type="SUPFAM" id="SSF52540">
    <property type="entry name" value="P-loop containing nucleoside triphosphate hydrolases"/>
    <property type="match status" value="1"/>
</dbReference>
<comment type="caution">
    <text evidence="1">The sequence shown here is derived from an EMBL/GenBank/DDBJ whole genome shotgun (WGS) entry which is preliminary data.</text>
</comment>
<organism evidence="1 2">
    <name type="scientific">Tumebacillus amylolyticus</name>
    <dbReference type="NCBI Taxonomy" id="2801339"/>
    <lineage>
        <taxon>Bacteria</taxon>
        <taxon>Bacillati</taxon>
        <taxon>Bacillota</taxon>
        <taxon>Bacilli</taxon>
        <taxon>Bacillales</taxon>
        <taxon>Alicyclobacillaceae</taxon>
        <taxon>Tumebacillus</taxon>
    </lineage>
</organism>
<dbReference type="Proteomes" id="UP000602284">
    <property type="component" value="Unassembled WGS sequence"/>
</dbReference>
<dbReference type="InterPro" id="IPR027417">
    <property type="entry name" value="P-loop_NTPase"/>
</dbReference>
<keyword evidence="1" id="KW-0067">ATP-binding</keyword>
<evidence type="ECO:0000313" key="2">
    <source>
        <dbReference type="Proteomes" id="UP000602284"/>
    </source>
</evidence>
<evidence type="ECO:0000313" key="1">
    <source>
        <dbReference type="EMBL" id="MBL0389151.1"/>
    </source>
</evidence>
<reference evidence="1 2" key="1">
    <citation type="submission" date="2021-01" db="EMBL/GenBank/DDBJ databases">
        <title>Tumebacillus sp. strain ITR2 16S ribosomal RNA gene Genome sequencing and assembly.</title>
        <authorList>
            <person name="Kang M."/>
        </authorList>
    </citation>
    <scope>NUCLEOTIDE SEQUENCE [LARGE SCALE GENOMIC DNA]</scope>
    <source>
        <strain evidence="1 2">ITR2</strain>
    </source>
</reference>
<keyword evidence="1" id="KW-0547">Nucleotide-binding</keyword>
<sequence>MNGSCTRREAPVARKYKSSDIFKPGTFPEHTYIFRQALGNTSYETLLEEALETPGFLTSIVGPSKSGKSVLCDKVIGPDRIVSLSGGDLKAKEDFWVTIGKKLGLPFEMETTTTQGHEIQGSAKGGGELNFFVKKLNVDASLQMKGQKSHADREKRLTHKDLVLEEMVSRDLVLVLDDFHYIATDYQMEIAQQLKDSIRKELKAVVISLPHRSDDAIRENPDLNGRMSFINIDPWNQNDLSEIANKGFPLLGVSIPQNFAQRLAKESITSPQLMQSICLNLARVLQVDQNMSIQTVTDEHNIEDALRRTTLSMAYRDVIKALVAGPPTRGKQRKSYQLEDGSQADLYGTLFKAIAKDPPIVSLTFDEIKRRVASVLSQQEARPDRRRLSEALKHIQAIIQTSGQLYQVLEWKDQEIYILDPYFLFYLRWGAY</sequence>
<name>A0ABS1JFV6_9BACL</name>
<proteinExistence type="predicted"/>
<dbReference type="EMBL" id="JAEQNB010000008">
    <property type="protein sequence ID" value="MBL0389151.1"/>
    <property type="molecule type" value="Genomic_DNA"/>
</dbReference>
<protein>
    <submittedName>
        <fullName evidence="1">ATP-binding protein</fullName>
    </submittedName>
</protein>
<keyword evidence="2" id="KW-1185">Reference proteome</keyword>
<gene>
    <name evidence="1" type="ORF">JJB07_21385</name>
</gene>